<dbReference type="EMBL" id="JAJKFW010000014">
    <property type="protein sequence ID" value="MCC9642051.1"/>
    <property type="molecule type" value="Genomic_DNA"/>
</dbReference>
<gene>
    <name evidence="5" type="ORF">LOC71_07170</name>
</gene>
<dbReference type="Proteomes" id="UP001430306">
    <property type="component" value="Unassembled WGS sequence"/>
</dbReference>
<evidence type="ECO:0000256" key="2">
    <source>
        <dbReference type="ARBA" id="ARBA00023082"/>
    </source>
</evidence>
<dbReference type="Gene3D" id="1.10.1740.10">
    <property type="match status" value="1"/>
</dbReference>
<feature type="domain" description="RNA polymerase sigma-70 region 2" evidence="4">
    <location>
        <begin position="34"/>
        <end position="101"/>
    </location>
</feature>
<keyword evidence="6" id="KW-1185">Reference proteome</keyword>
<name>A0ABS8NER1_9BACT</name>
<accession>A0ABS8NER1</accession>
<comment type="caution">
    <text evidence="5">The sequence shown here is derived from an EMBL/GenBank/DDBJ whole genome shotgun (WGS) entry which is preliminary data.</text>
</comment>
<dbReference type="PANTHER" id="PTHR43133">
    <property type="entry name" value="RNA POLYMERASE ECF-TYPE SIGMA FACTO"/>
    <property type="match status" value="1"/>
</dbReference>
<dbReference type="RefSeq" id="WP_230255948.1">
    <property type="nucleotide sequence ID" value="NZ_JAJKFV010000029.1"/>
</dbReference>
<evidence type="ECO:0000256" key="3">
    <source>
        <dbReference type="ARBA" id="ARBA00023163"/>
    </source>
</evidence>
<keyword evidence="3" id="KW-0804">Transcription</keyword>
<evidence type="ECO:0000313" key="5">
    <source>
        <dbReference type="EMBL" id="MCC9642051.1"/>
    </source>
</evidence>
<proteinExistence type="predicted"/>
<keyword evidence="2" id="KW-0731">Sigma factor</keyword>
<dbReference type="InterPro" id="IPR007627">
    <property type="entry name" value="RNA_pol_sigma70_r2"/>
</dbReference>
<dbReference type="NCBIfam" id="TIGR02937">
    <property type="entry name" value="sigma70-ECF"/>
    <property type="match status" value="1"/>
</dbReference>
<reference evidence="5" key="1">
    <citation type="submission" date="2021-11" db="EMBL/GenBank/DDBJ databases">
        <title>Genome sequence.</title>
        <authorList>
            <person name="Sun Q."/>
        </authorList>
    </citation>
    <scope>NUCLEOTIDE SEQUENCE</scope>
    <source>
        <strain evidence="5">JC740</strain>
    </source>
</reference>
<evidence type="ECO:0000259" key="4">
    <source>
        <dbReference type="Pfam" id="PF04542"/>
    </source>
</evidence>
<dbReference type="Pfam" id="PF04542">
    <property type="entry name" value="Sigma70_r2"/>
    <property type="match status" value="1"/>
</dbReference>
<dbReference type="InterPro" id="IPR014284">
    <property type="entry name" value="RNA_pol_sigma-70_dom"/>
</dbReference>
<dbReference type="InterPro" id="IPR039425">
    <property type="entry name" value="RNA_pol_sigma-70-like"/>
</dbReference>
<keyword evidence="1" id="KW-0805">Transcription regulation</keyword>
<evidence type="ECO:0000256" key="1">
    <source>
        <dbReference type="ARBA" id="ARBA00023015"/>
    </source>
</evidence>
<organism evidence="5 6">
    <name type="scientific">Rhodopirellula halodulae</name>
    <dbReference type="NCBI Taxonomy" id="2894198"/>
    <lineage>
        <taxon>Bacteria</taxon>
        <taxon>Pseudomonadati</taxon>
        <taxon>Planctomycetota</taxon>
        <taxon>Planctomycetia</taxon>
        <taxon>Pirellulales</taxon>
        <taxon>Pirellulaceae</taxon>
        <taxon>Rhodopirellula</taxon>
    </lineage>
</organism>
<dbReference type="SUPFAM" id="SSF88946">
    <property type="entry name" value="Sigma2 domain of RNA polymerase sigma factors"/>
    <property type="match status" value="1"/>
</dbReference>
<protein>
    <submittedName>
        <fullName evidence="5">Sigma-70 family RNA polymerase sigma factor</fullName>
    </submittedName>
</protein>
<dbReference type="InterPro" id="IPR013325">
    <property type="entry name" value="RNA_pol_sigma_r2"/>
</dbReference>
<dbReference type="PANTHER" id="PTHR43133:SF62">
    <property type="entry name" value="RNA POLYMERASE SIGMA FACTOR SIGZ"/>
    <property type="match status" value="1"/>
</dbReference>
<sequence>MNAPGPDSASSDREFEIRLVEQIRAGDSDAWQQLIDRFEGRLLAFAKRRLNDTSTSEDIVQETFVGFLVSLPNFDSRRRLESYLFSICSYKLTDHLRHVGRRPELPLLSRSTPSGTGSGEVLQADGMRLPSSICRSAERRALEQDLVVEVIREQVANWQSRGNFSKLKAIEMLFVLGRGNREVAERLDLTQQQVANLKSDFLTRIAAVIKRRDLNLDVFPELRDEPTSSGG</sequence>
<evidence type="ECO:0000313" key="6">
    <source>
        <dbReference type="Proteomes" id="UP001430306"/>
    </source>
</evidence>